<organism evidence="1">
    <name type="scientific">Cladocopium goreaui</name>
    <dbReference type="NCBI Taxonomy" id="2562237"/>
    <lineage>
        <taxon>Eukaryota</taxon>
        <taxon>Sar</taxon>
        <taxon>Alveolata</taxon>
        <taxon>Dinophyceae</taxon>
        <taxon>Suessiales</taxon>
        <taxon>Symbiodiniaceae</taxon>
        <taxon>Cladocopium</taxon>
    </lineage>
</organism>
<dbReference type="EMBL" id="CAMXCT010002341">
    <property type="protein sequence ID" value="CAI3997508.1"/>
    <property type="molecule type" value="Genomic_DNA"/>
</dbReference>
<dbReference type="EMBL" id="CAMXCT020002341">
    <property type="protein sequence ID" value="CAL1150883.1"/>
    <property type="molecule type" value="Genomic_DNA"/>
</dbReference>
<sequence>EFHPARVEPTADEMAAFWDRCYGFKSAHLSAAIVDQLSLQNGAEWQPRL</sequence>
<comment type="caution">
    <text evidence="1">The sequence shown here is derived from an EMBL/GenBank/DDBJ whole genome shotgun (WGS) entry which is preliminary data.</text>
</comment>
<accession>A0A9P1CV40</accession>
<dbReference type="EMBL" id="CAMXCT030002341">
    <property type="protein sequence ID" value="CAL4784820.1"/>
    <property type="molecule type" value="Genomic_DNA"/>
</dbReference>
<name>A0A9P1CV40_9DINO</name>
<gene>
    <name evidence="1" type="ORF">C1SCF055_LOCUS23883</name>
</gene>
<evidence type="ECO:0000313" key="3">
    <source>
        <dbReference type="EMBL" id="CAL4784820.1"/>
    </source>
</evidence>
<dbReference type="AlphaFoldDB" id="A0A9P1CV40"/>
<proteinExistence type="predicted"/>
<evidence type="ECO:0000313" key="1">
    <source>
        <dbReference type="EMBL" id="CAI3997508.1"/>
    </source>
</evidence>
<evidence type="ECO:0000313" key="2">
    <source>
        <dbReference type="EMBL" id="CAL1150883.1"/>
    </source>
</evidence>
<protein>
    <submittedName>
        <fullName evidence="3">RNA-binding protein squid</fullName>
    </submittedName>
</protein>
<evidence type="ECO:0000313" key="4">
    <source>
        <dbReference type="Proteomes" id="UP001152797"/>
    </source>
</evidence>
<keyword evidence="4" id="KW-1185">Reference proteome</keyword>
<dbReference type="Proteomes" id="UP001152797">
    <property type="component" value="Unassembled WGS sequence"/>
</dbReference>
<feature type="non-terminal residue" evidence="1">
    <location>
        <position position="49"/>
    </location>
</feature>
<reference evidence="1" key="1">
    <citation type="submission" date="2022-10" db="EMBL/GenBank/DDBJ databases">
        <authorList>
            <person name="Chen Y."/>
            <person name="Dougan E. K."/>
            <person name="Chan C."/>
            <person name="Rhodes N."/>
            <person name="Thang M."/>
        </authorList>
    </citation>
    <scope>NUCLEOTIDE SEQUENCE</scope>
</reference>
<reference evidence="2" key="2">
    <citation type="submission" date="2024-04" db="EMBL/GenBank/DDBJ databases">
        <authorList>
            <person name="Chen Y."/>
            <person name="Shah S."/>
            <person name="Dougan E. K."/>
            <person name="Thang M."/>
            <person name="Chan C."/>
        </authorList>
    </citation>
    <scope>NUCLEOTIDE SEQUENCE [LARGE SCALE GENOMIC DNA]</scope>
</reference>